<comment type="subcellular location">
    <subcellularLocation>
        <location evidence="1">Cell outer membrane</location>
    </subcellularLocation>
</comment>
<keyword evidence="4" id="KW-1134">Transmembrane beta strand</keyword>
<keyword evidence="5" id="KW-0812">Transmembrane</keyword>
<comment type="similarity">
    <text evidence="2">Belongs to the outer membrane factor (OMF) (TC 1.B.17) family.</text>
</comment>
<evidence type="ECO:0000313" key="9">
    <source>
        <dbReference type="EMBL" id="RXF68936.1"/>
    </source>
</evidence>
<feature type="coiled-coil region" evidence="8">
    <location>
        <begin position="151"/>
        <end position="216"/>
    </location>
</feature>
<reference evidence="9 10" key="1">
    <citation type="submission" date="2018-12" db="EMBL/GenBank/DDBJ databases">
        <title>The Draft Genome Sequence of the Soil Bacterium Pedobacter tournemirensis R1.</title>
        <authorList>
            <person name="He J."/>
        </authorList>
    </citation>
    <scope>NUCLEOTIDE SEQUENCE [LARGE SCALE GENOMIC DNA]</scope>
    <source>
        <strain evidence="9 10">R1</strain>
    </source>
</reference>
<dbReference type="GO" id="GO:0015288">
    <property type="term" value="F:porin activity"/>
    <property type="evidence" value="ECO:0007669"/>
    <property type="project" value="TreeGrafter"/>
</dbReference>
<keyword evidence="7" id="KW-0998">Cell outer membrane</keyword>
<evidence type="ECO:0000256" key="8">
    <source>
        <dbReference type="SAM" id="Coils"/>
    </source>
</evidence>
<evidence type="ECO:0000256" key="3">
    <source>
        <dbReference type="ARBA" id="ARBA00022448"/>
    </source>
</evidence>
<proteinExistence type="inferred from homology"/>
<dbReference type="GO" id="GO:1990281">
    <property type="term" value="C:efflux pump complex"/>
    <property type="evidence" value="ECO:0007669"/>
    <property type="project" value="TreeGrafter"/>
</dbReference>
<dbReference type="GO" id="GO:0009279">
    <property type="term" value="C:cell outer membrane"/>
    <property type="evidence" value="ECO:0007669"/>
    <property type="project" value="UniProtKB-SubCell"/>
</dbReference>
<evidence type="ECO:0000256" key="7">
    <source>
        <dbReference type="ARBA" id="ARBA00023237"/>
    </source>
</evidence>
<evidence type="ECO:0000256" key="1">
    <source>
        <dbReference type="ARBA" id="ARBA00004442"/>
    </source>
</evidence>
<sequence>MRKTVLIILAISAFNLQAQERFTLKKCVEYGLKNHRNNTIYANRKIAADAQIREALAAYLPQISVSSTLDDNLNLQETTIPAGILGPEETRVAFSQKYSADANAMLDQMIFDKSLLTSLKANKYHRKSAELSSVQSQEGIIYNVSNAYFQILIYRQQLNLLRANKESYEKQIEIFRLQVEKGVAIESDLNKVRVDYNNTLSQIRLAESNVQLTENELKYEMGYPIDNSLHIDTVLTSSMPALLNLTSHSGFLPSSKTDYQITATNVQLLKIEEDRIRAQGLPVLSGYALYGQIGYGDNLRKSYKDLDPYSAIGLKLSIPLFNFYKRNAQHAQARVERLNAEENLKLDEEKYKLEYQNARTKLSQTQINMESDRRNITLAESTFRLTDLQFQKGVTSLVDWLNTQNSLKEAQNSYLESLYNYFLARLDLEKAAGSLHSFYNSL</sequence>
<accession>A0A4Q0M886</accession>
<dbReference type="SUPFAM" id="SSF56954">
    <property type="entry name" value="Outer membrane efflux proteins (OEP)"/>
    <property type="match status" value="1"/>
</dbReference>
<dbReference type="PANTHER" id="PTHR30026">
    <property type="entry name" value="OUTER MEMBRANE PROTEIN TOLC"/>
    <property type="match status" value="1"/>
</dbReference>
<evidence type="ECO:0000256" key="2">
    <source>
        <dbReference type="ARBA" id="ARBA00007613"/>
    </source>
</evidence>
<gene>
    <name evidence="9" type="ORF">EKH83_14550</name>
</gene>
<evidence type="ECO:0000313" key="10">
    <source>
        <dbReference type="Proteomes" id="UP000290848"/>
    </source>
</evidence>
<dbReference type="RefSeq" id="WP_128770177.1">
    <property type="nucleotide sequence ID" value="NZ_RXOC01000009.1"/>
</dbReference>
<keyword evidence="6" id="KW-0472">Membrane</keyword>
<dbReference type="Gene3D" id="1.20.1600.10">
    <property type="entry name" value="Outer membrane efflux proteins (OEP)"/>
    <property type="match status" value="1"/>
</dbReference>
<feature type="coiled-coil region" evidence="8">
    <location>
        <begin position="321"/>
        <end position="368"/>
    </location>
</feature>
<dbReference type="InterPro" id="IPR051906">
    <property type="entry name" value="TolC-like"/>
</dbReference>
<dbReference type="GO" id="GO:0015562">
    <property type="term" value="F:efflux transmembrane transporter activity"/>
    <property type="evidence" value="ECO:0007669"/>
    <property type="project" value="InterPro"/>
</dbReference>
<keyword evidence="8" id="KW-0175">Coiled coil</keyword>
<evidence type="ECO:0000256" key="6">
    <source>
        <dbReference type="ARBA" id="ARBA00023136"/>
    </source>
</evidence>
<dbReference type="AlphaFoldDB" id="A0A4Q0M886"/>
<comment type="caution">
    <text evidence="9">The sequence shown here is derived from an EMBL/GenBank/DDBJ whole genome shotgun (WGS) entry which is preliminary data.</text>
</comment>
<dbReference type="Proteomes" id="UP000290848">
    <property type="component" value="Unassembled WGS sequence"/>
</dbReference>
<dbReference type="EMBL" id="RXOC01000009">
    <property type="protein sequence ID" value="RXF68936.1"/>
    <property type="molecule type" value="Genomic_DNA"/>
</dbReference>
<evidence type="ECO:0000256" key="4">
    <source>
        <dbReference type="ARBA" id="ARBA00022452"/>
    </source>
</evidence>
<name>A0A4Q0M886_9SPHI</name>
<dbReference type="InterPro" id="IPR003423">
    <property type="entry name" value="OMP_efflux"/>
</dbReference>
<keyword evidence="3" id="KW-0813">Transport</keyword>
<dbReference type="PANTHER" id="PTHR30026:SF20">
    <property type="entry name" value="OUTER MEMBRANE PROTEIN TOLC"/>
    <property type="match status" value="1"/>
</dbReference>
<dbReference type="Pfam" id="PF02321">
    <property type="entry name" value="OEP"/>
    <property type="match status" value="2"/>
</dbReference>
<evidence type="ECO:0000256" key="5">
    <source>
        <dbReference type="ARBA" id="ARBA00022692"/>
    </source>
</evidence>
<organism evidence="9 10">
    <name type="scientific">Arcticibacter tournemirensis</name>
    <dbReference type="NCBI Taxonomy" id="699437"/>
    <lineage>
        <taxon>Bacteria</taxon>
        <taxon>Pseudomonadati</taxon>
        <taxon>Bacteroidota</taxon>
        <taxon>Sphingobacteriia</taxon>
        <taxon>Sphingobacteriales</taxon>
        <taxon>Sphingobacteriaceae</taxon>
        <taxon>Arcticibacter</taxon>
    </lineage>
</organism>
<protein>
    <submittedName>
        <fullName evidence="9">TolC family protein</fullName>
    </submittedName>
</protein>